<organism evidence="1 2">
    <name type="scientific">Romanomermis culicivorax</name>
    <name type="common">Nematode worm</name>
    <dbReference type="NCBI Taxonomy" id="13658"/>
    <lineage>
        <taxon>Eukaryota</taxon>
        <taxon>Metazoa</taxon>
        <taxon>Ecdysozoa</taxon>
        <taxon>Nematoda</taxon>
        <taxon>Enoplea</taxon>
        <taxon>Dorylaimia</taxon>
        <taxon>Mermithida</taxon>
        <taxon>Mermithoidea</taxon>
        <taxon>Mermithidae</taxon>
        <taxon>Romanomermis</taxon>
    </lineage>
</organism>
<evidence type="ECO:0000313" key="2">
    <source>
        <dbReference type="WBParaSite" id="nRc.2.0.1.t03988-RA"/>
    </source>
</evidence>
<evidence type="ECO:0000313" key="1">
    <source>
        <dbReference type="Proteomes" id="UP000887565"/>
    </source>
</evidence>
<sequence>MARRTASTAGNKGSPSNRILWTGAERTTIAAVSASTSSGSLNNAQGRCQYFLAKSVDQTARIVSVRDDESRSNSIVRHVQLKEKQI</sequence>
<accession>A0A915HPW0</accession>
<dbReference type="Proteomes" id="UP000887565">
    <property type="component" value="Unplaced"/>
</dbReference>
<keyword evidence="1" id="KW-1185">Reference proteome</keyword>
<reference evidence="2" key="1">
    <citation type="submission" date="2022-11" db="UniProtKB">
        <authorList>
            <consortium name="WormBaseParasite"/>
        </authorList>
    </citation>
    <scope>IDENTIFICATION</scope>
</reference>
<proteinExistence type="predicted"/>
<dbReference type="AlphaFoldDB" id="A0A915HPW0"/>
<name>A0A915HPW0_ROMCU</name>
<dbReference type="WBParaSite" id="nRc.2.0.1.t03988-RA">
    <property type="protein sequence ID" value="nRc.2.0.1.t03988-RA"/>
    <property type="gene ID" value="nRc.2.0.1.g03988"/>
</dbReference>
<protein>
    <submittedName>
        <fullName evidence="2">Uncharacterized protein</fullName>
    </submittedName>
</protein>